<dbReference type="EC" id="3.6.4.-" evidence="13"/>
<dbReference type="GO" id="GO:0005524">
    <property type="term" value="F:ATP binding"/>
    <property type="evidence" value="ECO:0007669"/>
    <property type="project" value="UniProtKB-UniRule"/>
</dbReference>
<name>M7N2K1_9BACT</name>
<dbReference type="GO" id="GO:0005737">
    <property type="term" value="C:cytoplasm"/>
    <property type="evidence" value="ECO:0007669"/>
    <property type="project" value="UniProtKB-SubCell"/>
</dbReference>
<comment type="subcellular location">
    <subcellularLocation>
        <location evidence="1 13">Cytoplasm</location>
    </subcellularLocation>
</comment>
<dbReference type="InterPro" id="IPR036101">
    <property type="entry name" value="CarD-like/TRCF_RID_sf"/>
</dbReference>
<dbReference type="NCBIfam" id="TIGR00580">
    <property type="entry name" value="mfd"/>
    <property type="match status" value="1"/>
</dbReference>
<dbReference type="Gene3D" id="3.40.50.300">
    <property type="entry name" value="P-loop containing nucleotide triphosphate hydrolases"/>
    <property type="match status" value="2"/>
</dbReference>
<keyword evidence="9 13" id="KW-0234">DNA repair</keyword>
<dbReference type="Gene3D" id="2.40.10.170">
    <property type="match status" value="1"/>
</dbReference>
<dbReference type="SMART" id="SM01058">
    <property type="entry name" value="CarD_TRCF"/>
    <property type="match status" value="1"/>
</dbReference>
<evidence type="ECO:0000256" key="13">
    <source>
        <dbReference type="HAMAP-Rule" id="MF_00969"/>
    </source>
</evidence>
<feature type="domain" description="Helicase ATP-binding" evidence="14">
    <location>
        <begin position="575"/>
        <end position="736"/>
    </location>
</feature>
<evidence type="ECO:0000256" key="8">
    <source>
        <dbReference type="ARBA" id="ARBA00023125"/>
    </source>
</evidence>
<dbReference type="OrthoDB" id="9804325at2"/>
<dbReference type="InterPro" id="IPR001650">
    <property type="entry name" value="Helicase_C-like"/>
</dbReference>
<dbReference type="AlphaFoldDB" id="M7N2K1"/>
<reference evidence="16 17" key="1">
    <citation type="journal article" date="2013" name="Genome Announc.">
        <title>Draft Genome Sequence of Cesiribacter andamanensis Strain AMV16T, Isolated from a Soil Sample from a Mud Volcano in the Andaman Islands, India.</title>
        <authorList>
            <person name="Shivaji S."/>
            <person name="Ara S."/>
            <person name="Begum Z."/>
            <person name="Srinivas T.N."/>
            <person name="Singh A."/>
            <person name="Kumar Pinnaka A."/>
        </authorList>
    </citation>
    <scope>NUCLEOTIDE SEQUENCE [LARGE SCALE GENOMIC DNA]</scope>
    <source>
        <strain evidence="16 17">AMV16</strain>
    </source>
</reference>
<dbReference type="PANTHER" id="PTHR47964">
    <property type="entry name" value="ATP-DEPENDENT DNA HELICASE HOMOLOG RECG, CHLOROPLASTIC"/>
    <property type="match status" value="1"/>
</dbReference>
<evidence type="ECO:0000256" key="4">
    <source>
        <dbReference type="ARBA" id="ARBA00022763"/>
    </source>
</evidence>
<evidence type="ECO:0000256" key="1">
    <source>
        <dbReference type="ARBA" id="ARBA00004496"/>
    </source>
</evidence>
<dbReference type="PROSITE" id="PS51192">
    <property type="entry name" value="HELICASE_ATP_BIND_1"/>
    <property type="match status" value="1"/>
</dbReference>
<feature type="domain" description="Helicase C-terminal" evidence="15">
    <location>
        <begin position="757"/>
        <end position="911"/>
    </location>
</feature>
<keyword evidence="2 13" id="KW-0963">Cytoplasm</keyword>
<dbReference type="SMART" id="SM00982">
    <property type="entry name" value="TRCF"/>
    <property type="match status" value="1"/>
</dbReference>
<dbReference type="GO" id="GO:0000716">
    <property type="term" value="P:transcription-coupled nucleotide-excision repair, DNA damage recognition"/>
    <property type="evidence" value="ECO:0007669"/>
    <property type="project" value="UniProtKB-UniRule"/>
</dbReference>
<dbReference type="InterPro" id="IPR027417">
    <property type="entry name" value="P-loop_NTPase"/>
</dbReference>
<dbReference type="Gene3D" id="3.90.1150.50">
    <property type="entry name" value="Transcription-repair-coupling factor, D7 domain"/>
    <property type="match status" value="1"/>
</dbReference>
<dbReference type="SMART" id="SM00487">
    <property type="entry name" value="DEXDc"/>
    <property type="match status" value="1"/>
</dbReference>
<gene>
    <name evidence="13 16" type="primary">mfd</name>
    <name evidence="16" type="ORF">ADICEAN_01936</name>
</gene>
<keyword evidence="4 13" id="KW-0227">DNA damage</keyword>
<dbReference type="Pfam" id="PF03461">
    <property type="entry name" value="TRCF"/>
    <property type="match status" value="1"/>
</dbReference>
<dbReference type="SMART" id="SM00490">
    <property type="entry name" value="HELICc"/>
    <property type="match status" value="1"/>
</dbReference>
<dbReference type="PANTHER" id="PTHR47964:SF1">
    <property type="entry name" value="ATP-DEPENDENT DNA HELICASE HOMOLOG RECG, CHLOROPLASTIC"/>
    <property type="match status" value="1"/>
</dbReference>
<dbReference type="GO" id="GO:0016787">
    <property type="term" value="F:hydrolase activity"/>
    <property type="evidence" value="ECO:0007669"/>
    <property type="project" value="UniProtKB-KW"/>
</dbReference>
<keyword evidence="6" id="KW-0347">Helicase</keyword>
<keyword evidence="7 13" id="KW-0067">ATP-binding</keyword>
<protein>
    <recommendedName>
        <fullName evidence="12 13">Transcription-repair-coupling factor</fullName>
        <shortName evidence="13">TRCF</shortName>
        <ecNumber evidence="13">3.6.4.-</ecNumber>
    </recommendedName>
</protein>
<evidence type="ECO:0000256" key="6">
    <source>
        <dbReference type="ARBA" id="ARBA00022806"/>
    </source>
</evidence>
<evidence type="ECO:0000256" key="5">
    <source>
        <dbReference type="ARBA" id="ARBA00022801"/>
    </source>
</evidence>
<dbReference type="InterPro" id="IPR011545">
    <property type="entry name" value="DEAD/DEAH_box_helicase_dom"/>
</dbReference>
<dbReference type="PATRIC" id="fig|1279009.4.peg.1964"/>
<dbReference type="PROSITE" id="PS51194">
    <property type="entry name" value="HELICASE_CTER"/>
    <property type="match status" value="1"/>
</dbReference>
<comment type="similarity">
    <text evidence="11 13">In the C-terminal section; belongs to the helicase family. RecG subfamily.</text>
</comment>
<keyword evidence="17" id="KW-1185">Reference proteome</keyword>
<evidence type="ECO:0000256" key="2">
    <source>
        <dbReference type="ARBA" id="ARBA00022490"/>
    </source>
</evidence>
<evidence type="ECO:0000259" key="15">
    <source>
        <dbReference type="PROSITE" id="PS51194"/>
    </source>
</evidence>
<evidence type="ECO:0000256" key="7">
    <source>
        <dbReference type="ARBA" id="ARBA00022840"/>
    </source>
</evidence>
<dbReference type="InterPro" id="IPR004576">
    <property type="entry name" value="Mfd"/>
</dbReference>
<sequence>MLVNDFKILYKNDSLVQTLASHLSTPGTSCLQIKGLRGSLDAVLAAVFWEQHQRTCLFVMHDRDEAQYFLNDLQFLTGRQELLLFPSSWKRPYSFDETENANVLLRAEVLNRLNQKVERGELVVTYPEALTEKVINRRSLRENTFSVRKGERLDVPFMTELLQTYDFEPTDFVYEAGQYAVRGGIVDVYSYANELPYRIELFGDEVESIRTFDPVSQLSTEHIESISIIPNVQTKLIQEERQSLLEFVPEDTIIFFKDYQQTGDVLQDYFDKARHSFTDVIRSTGNTKVILEPEHLFETRETFEARLPRFTRVEFGNRFYLQADHSYSWEAEPQPSFNKDFALMAQQLEKNSEEGLTNILVAEQQKQLERLTTIFEETNPYLTFQTLNIAFRQGFTDRILRLVCYTDHQLFDRFHQYRGRNKFSKSKALTLKELRTLQPGDFVTHVDYGIGKFAGLEKVENGGKEQEAVRLIYRDDDLLYVSIHSLHKISKYTGKEGTPPQISKLGSQDWENKKKRVKKKVQDIAKDLINLYAKRKGAPGFAYSPDGFLQAELESSFIYEDTPDQARATSDVKDDMEQPHPMDRLVCGDVGFGKTEVAIRAAFKAVTDGKQAAVLVPTTILAMQHYRTFSERLANFPVKVEYINRFKSAKDMKQTLQNVKEGKTDILIGTHRIVNKDVVFKDLGLMVIDEEQKFGVKTKERLKEMRVNVDALTLTATPIPRTLHFSLMGARDLSVIATPPPNRQPVTTELHTFNDEIIRDAVSQELKRGGQVFFVHNRISDIDAIGSLIKRMVPDARIAVAHGQMDGAKLEKIMVGFIEGEFDVLISTNIIESGLDIPNANTIIINRAHMFGLSDLHQMRGRVGRSNKKAYCYLLTPPVAQLSSDARKRLSTLEEFSDLGDGFKVAMRDLDIRGAGNLLGAEQSGFISDLGFDMYHKILDEAIQELKETEFRDLFAKELSEAIQGPVVQDCSIETDLELLIPDAYVSNISERLNLYSQLDNIKNELELQKFAESVRDRFGPLPESVQDLIETVRLRWAAEQLGFEKLNLKSGVLKGYFVPQERADYYTSETFGKILKYVQMHPRRCRLREHKKRLILHIDEVRTVEEALHLLQDMGR</sequence>
<dbReference type="GO" id="GO:0006355">
    <property type="term" value="P:regulation of DNA-templated transcription"/>
    <property type="evidence" value="ECO:0007669"/>
    <property type="project" value="UniProtKB-UniRule"/>
</dbReference>
<dbReference type="GO" id="GO:0003684">
    <property type="term" value="F:damaged DNA binding"/>
    <property type="evidence" value="ECO:0007669"/>
    <property type="project" value="InterPro"/>
</dbReference>
<dbReference type="Gene3D" id="3.30.2060.10">
    <property type="entry name" value="Penicillin-binding protein 1b domain"/>
    <property type="match status" value="1"/>
</dbReference>
<evidence type="ECO:0000256" key="12">
    <source>
        <dbReference type="ARBA" id="ARBA00070128"/>
    </source>
</evidence>
<dbReference type="GO" id="GO:0003678">
    <property type="term" value="F:DNA helicase activity"/>
    <property type="evidence" value="ECO:0007669"/>
    <property type="project" value="TreeGrafter"/>
</dbReference>
<dbReference type="InterPro" id="IPR037235">
    <property type="entry name" value="TRCF-like_C_D7"/>
</dbReference>
<dbReference type="InterPro" id="IPR041471">
    <property type="entry name" value="UvrB_inter"/>
</dbReference>
<dbReference type="InterPro" id="IPR047112">
    <property type="entry name" value="RecG/Mfd"/>
</dbReference>
<keyword evidence="3 13" id="KW-0547">Nucleotide-binding</keyword>
<dbReference type="Pfam" id="PF02559">
    <property type="entry name" value="CarD_TRCF_RID"/>
    <property type="match status" value="1"/>
</dbReference>
<dbReference type="InterPro" id="IPR005118">
    <property type="entry name" value="TRCF_C"/>
</dbReference>
<comment type="similarity">
    <text evidence="10 13">In the N-terminal section; belongs to the UvrB family.</text>
</comment>
<dbReference type="Pfam" id="PF00270">
    <property type="entry name" value="DEAD"/>
    <property type="match status" value="1"/>
</dbReference>
<evidence type="ECO:0000313" key="17">
    <source>
        <dbReference type="Proteomes" id="UP000011910"/>
    </source>
</evidence>
<dbReference type="Pfam" id="PF17757">
    <property type="entry name" value="UvrB_inter"/>
    <property type="match status" value="1"/>
</dbReference>
<organism evidence="16 17">
    <name type="scientific">Cesiribacter andamanensis AMV16</name>
    <dbReference type="NCBI Taxonomy" id="1279009"/>
    <lineage>
        <taxon>Bacteria</taxon>
        <taxon>Pseudomonadati</taxon>
        <taxon>Bacteroidota</taxon>
        <taxon>Cytophagia</taxon>
        <taxon>Cytophagales</taxon>
        <taxon>Cesiribacteraceae</taxon>
        <taxon>Cesiribacter</taxon>
    </lineage>
</organism>
<dbReference type="SUPFAM" id="SSF52540">
    <property type="entry name" value="P-loop containing nucleoside triphosphate hydrolases"/>
    <property type="match status" value="3"/>
</dbReference>
<evidence type="ECO:0000313" key="16">
    <source>
        <dbReference type="EMBL" id="EMR02898.1"/>
    </source>
</evidence>
<evidence type="ECO:0000256" key="10">
    <source>
        <dbReference type="ARBA" id="ARBA00061104"/>
    </source>
</evidence>
<dbReference type="FunFam" id="3.40.50.300:FF:000546">
    <property type="entry name" value="Transcription-repair-coupling factor"/>
    <property type="match status" value="1"/>
</dbReference>
<accession>M7N2K1</accession>
<dbReference type="RefSeq" id="WP_009195332.1">
    <property type="nucleotide sequence ID" value="NZ_AODQ01000041.1"/>
</dbReference>
<dbReference type="CDD" id="cd17991">
    <property type="entry name" value="DEXHc_TRCF"/>
    <property type="match status" value="1"/>
</dbReference>
<dbReference type="eggNOG" id="COG1197">
    <property type="taxonomic scope" value="Bacteria"/>
</dbReference>
<evidence type="ECO:0000256" key="11">
    <source>
        <dbReference type="ARBA" id="ARBA00061399"/>
    </source>
</evidence>
<dbReference type="STRING" id="1279009.ADICEAN_01936"/>
<keyword evidence="8 13" id="KW-0238">DNA-binding</keyword>
<dbReference type="SUPFAM" id="SSF141259">
    <property type="entry name" value="CarD-like"/>
    <property type="match status" value="1"/>
</dbReference>
<dbReference type="HAMAP" id="MF_00969">
    <property type="entry name" value="TRCF"/>
    <property type="match status" value="1"/>
</dbReference>
<evidence type="ECO:0000256" key="3">
    <source>
        <dbReference type="ARBA" id="ARBA00022741"/>
    </source>
</evidence>
<dbReference type="Pfam" id="PF00271">
    <property type="entry name" value="Helicase_C"/>
    <property type="match status" value="1"/>
</dbReference>
<keyword evidence="5 13" id="KW-0378">Hydrolase</keyword>
<evidence type="ECO:0000259" key="14">
    <source>
        <dbReference type="PROSITE" id="PS51192"/>
    </source>
</evidence>
<dbReference type="InterPro" id="IPR014001">
    <property type="entry name" value="Helicase_ATP-bd"/>
</dbReference>
<dbReference type="SUPFAM" id="SSF143517">
    <property type="entry name" value="TRCF domain-like"/>
    <property type="match status" value="1"/>
</dbReference>
<comment type="function">
    <text evidence="13">Couples transcription and DNA repair by recognizing RNA polymerase (RNAP) stalled at DNA lesions. Mediates ATP-dependent release of RNAP and its truncated transcript from the DNA, and recruitment of nucleotide excision repair machinery to the damaged site.</text>
</comment>
<evidence type="ECO:0000256" key="9">
    <source>
        <dbReference type="ARBA" id="ARBA00023204"/>
    </source>
</evidence>
<dbReference type="InterPro" id="IPR003711">
    <property type="entry name" value="CarD-like/TRCF_RID"/>
</dbReference>
<dbReference type="EMBL" id="AODQ01000041">
    <property type="protein sequence ID" value="EMR02898.1"/>
    <property type="molecule type" value="Genomic_DNA"/>
</dbReference>
<dbReference type="Proteomes" id="UP000011910">
    <property type="component" value="Unassembled WGS sequence"/>
</dbReference>
<proteinExistence type="inferred from homology"/>
<comment type="caution">
    <text evidence="16">The sequence shown here is derived from an EMBL/GenBank/DDBJ whole genome shotgun (WGS) entry which is preliminary data.</text>
</comment>